<dbReference type="SMART" id="SM00321">
    <property type="entry name" value="WSC"/>
    <property type="match status" value="1"/>
</dbReference>
<organism evidence="3 4">
    <name type="scientific">Aspergillus nanangensis</name>
    <dbReference type="NCBI Taxonomy" id="2582783"/>
    <lineage>
        <taxon>Eukaryota</taxon>
        <taxon>Fungi</taxon>
        <taxon>Dikarya</taxon>
        <taxon>Ascomycota</taxon>
        <taxon>Pezizomycotina</taxon>
        <taxon>Eurotiomycetes</taxon>
        <taxon>Eurotiomycetidae</taxon>
        <taxon>Eurotiales</taxon>
        <taxon>Aspergillaceae</taxon>
        <taxon>Aspergillus</taxon>
        <taxon>Aspergillus subgen. Circumdati</taxon>
    </lineage>
</organism>
<feature type="domain" description="WSC" evidence="2">
    <location>
        <begin position="19"/>
        <end position="108"/>
    </location>
</feature>
<protein>
    <recommendedName>
        <fullName evidence="2">WSC domain-containing protein</fullName>
    </recommendedName>
</protein>
<gene>
    <name evidence="3" type="ORF">FE257_004758</name>
</gene>
<dbReference type="Proteomes" id="UP001194746">
    <property type="component" value="Unassembled WGS sequence"/>
</dbReference>
<proteinExistence type="predicted"/>
<evidence type="ECO:0000313" key="3">
    <source>
        <dbReference type="EMBL" id="KAF9891194.1"/>
    </source>
</evidence>
<sequence length="111" mass="11477">MKFQLAGLIFAVALSPVAAQKYEGCFGTPGSLESQGVYPYQSPGYCEKECTNQGSSVMGLTGGDACYCGNELPPKASAKPDSKCNVMCAGWPVDNCGGNGAWSVYSIGSQS</sequence>
<dbReference type="EMBL" id="VCAU01000020">
    <property type="protein sequence ID" value="KAF9891194.1"/>
    <property type="molecule type" value="Genomic_DNA"/>
</dbReference>
<dbReference type="Pfam" id="PF01822">
    <property type="entry name" value="WSC"/>
    <property type="match status" value="1"/>
</dbReference>
<keyword evidence="4" id="KW-1185">Reference proteome</keyword>
<name>A0AAD4GV05_ASPNN</name>
<reference evidence="3" key="1">
    <citation type="journal article" date="2019" name="Beilstein J. Org. Chem.">
        <title>Nanangenines: drimane sesquiterpenoids as the dominant metabolite cohort of a novel Australian fungus, Aspergillus nanangensis.</title>
        <authorList>
            <person name="Lacey H.J."/>
            <person name="Gilchrist C.L.M."/>
            <person name="Crombie A."/>
            <person name="Kalaitzis J.A."/>
            <person name="Vuong D."/>
            <person name="Rutledge P.J."/>
            <person name="Turner P."/>
            <person name="Pitt J.I."/>
            <person name="Lacey E."/>
            <person name="Chooi Y.H."/>
            <person name="Piggott A.M."/>
        </authorList>
    </citation>
    <scope>NUCLEOTIDE SEQUENCE</scope>
    <source>
        <strain evidence="3">MST-FP2251</strain>
    </source>
</reference>
<evidence type="ECO:0000256" key="1">
    <source>
        <dbReference type="SAM" id="SignalP"/>
    </source>
</evidence>
<evidence type="ECO:0000259" key="2">
    <source>
        <dbReference type="PROSITE" id="PS51212"/>
    </source>
</evidence>
<dbReference type="AlphaFoldDB" id="A0AAD4GV05"/>
<comment type="caution">
    <text evidence="3">The sequence shown here is derived from an EMBL/GenBank/DDBJ whole genome shotgun (WGS) entry which is preliminary data.</text>
</comment>
<dbReference type="InterPro" id="IPR002889">
    <property type="entry name" value="WSC_carb-bd"/>
</dbReference>
<keyword evidence="1" id="KW-0732">Signal</keyword>
<accession>A0AAD4GV05</accession>
<reference evidence="3" key="2">
    <citation type="submission" date="2020-02" db="EMBL/GenBank/DDBJ databases">
        <authorList>
            <person name="Gilchrist C.L.M."/>
            <person name="Chooi Y.-H."/>
        </authorList>
    </citation>
    <scope>NUCLEOTIDE SEQUENCE</scope>
    <source>
        <strain evidence="3">MST-FP2251</strain>
    </source>
</reference>
<dbReference type="PROSITE" id="PS51212">
    <property type="entry name" value="WSC"/>
    <property type="match status" value="1"/>
</dbReference>
<feature type="signal peptide" evidence="1">
    <location>
        <begin position="1"/>
        <end position="19"/>
    </location>
</feature>
<feature type="chain" id="PRO_5041982945" description="WSC domain-containing protein" evidence="1">
    <location>
        <begin position="20"/>
        <end position="111"/>
    </location>
</feature>
<evidence type="ECO:0000313" key="4">
    <source>
        <dbReference type="Proteomes" id="UP001194746"/>
    </source>
</evidence>